<proteinExistence type="inferred from homology"/>
<evidence type="ECO:0000256" key="1">
    <source>
        <dbReference type="ARBA" id="ARBA00004477"/>
    </source>
</evidence>
<keyword evidence="8 12" id="KW-0256">Endoplasmic reticulum</keyword>
<organism evidence="15 16">
    <name type="scientific">Drosophila willistoni</name>
    <name type="common">Fruit fly</name>
    <dbReference type="NCBI Taxonomy" id="7260"/>
    <lineage>
        <taxon>Eukaryota</taxon>
        <taxon>Metazoa</taxon>
        <taxon>Ecdysozoa</taxon>
        <taxon>Arthropoda</taxon>
        <taxon>Hexapoda</taxon>
        <taxon>Insecta</taxon>
        <taxon>Pterygota</taxon>
        <taxon>Neoptera</taxon>
        <taxon>Endopterygota</taxon>
        <taxon>Diptera</taxon>
        <taxon>Brachycera</taxon>
        <taxon>Muscomorpha</taxon>
        <taxon>Ephydroidea</taxon>
        <taxon>Drosophilidae</taxon>
        <taxon>Drosophila</taxon>
        <taxon>Sophophora</taxon>
    </lineage>
</organism>
<evidence type="ECO:0000256" key="6">
    <source>
        <dbReference type="ARBA" id="ARBA00022679"/>
    </source>
</evidence>
<dbReference type="Proteomes" id="UP000007798">
    <property type="component" value="Unassembled WGS sequence"/>
</dbReference>
<dbReference type="EMBL" id="CH964232">
    <property type="protein sequence ID" value="EDW80923.2"/>
    <property type="molecule type" value="Genomic_DNA"/>
</dbReference>
<dbReference type="InterPro" id="IPR017850">
    <property type="entry name" value="Alkaline_phosphatase_core_sf"/>
</dbReference>
<dbReference type="Pfam" id="PF04987">
    <property type="entry name" value="PigN"/>
    <property type="match status" value="1"/>
</dbReference>
<name>B4NAV9_DROWI</name>
<protein>
    <recommendedName>
        <fullName evidence="4 12">GPI ethanolamine phosphate transferase 1</fullName>
        <ecNumber evidence="12">2.-.-.-</ecNumber>
    </recommendedName>
</protein>
<evidence type="ECO:0000256" key="2">
    <source>
        <dbReference type="ARBA" id="ARBA00004687"/>
    </source>
</evidence>
<gene>
    <name evidence="15" type="primary">Dwil\GK11786</name>
    <name evidence="15" type="ORF">Dwil_GK11786</name>
</gene>
<feature type="transmembrane region" description="Helical" evidence="12">
    <location>
        <begin position="807"/>
        <end position="825"/>
    </location>
</feature>
<dbReference type="HOGENOM" id="CLU_007676_0_0_1"/>
<dbReference type="eggNOG" id="KOG2124">
    <property type="taxonomic scope" value="Eukaryota"/>
</dbReference>
<evidence type="ECO:0000256" key="9">
    <source>
        <dbReference type="ARBA" id="ARBA00022989"/>
    </source>
</evidence>
<dbReference type="Gene3D" id="3.40.720.10">
    <property type="entry name" value="Alkaline Phosphatase, subunit A"/>
    <property type="match status" value="1"/>
</dbReference>
<feature type="transmembrane region" description="Helical" evidence="12">
    <location>
        <begin position="769"/>
        <end position="795"/>
    </location>
</feature>
<dbReference type="KEGG" id="dwi:6648081"/>
<evidence type="ECO:0000259" key="14">
    <source>
        <dbReference type="Pfam" id="PF04987"/>
    </source>
</evidence>
<dbReference type="SUPFAM" id="SSF53649">
    <property type="entry name" value="Alkaline phosphatase-like"/>
    <property type="match status" value="1"/>
</dbReference>
<dbReference type="GO" id="GO:0006506">
    <property type="term" value="P:GPI anchor biosynthetic process"/>
    <property type="evidence" value="ECO:0007669"/>
    <property type="project" value="UniProtKB-UniPathway"/>
</dbReference>
<dbReference type="InterPro" id="IPR007070">
    <property type="entry name" value="GPI_EtnP_transferase_1"/>
</dbReference>
<feature type="domain" description="GPI ethanolamine phosphate transferase 1 C-terminal" evidence="14">
    <location>
        <begin position="393"/>
        <end position="830"/>
    </location>
</feature>
<dbReference type="AlphaFoldDB" id="B4NAV9"/>
<keyword evidence="16" id="KW-1185">Reference proteome</keyword>
<feature type="transmembrane region" description="Helical" evidence="12">
    <location>
        <begin position="405"/>
        <end position="424"/>
    </location>
</feature>
<dbReference type="PANTHER" id="PTHR12250">
    <property type="entry name" value="PHOSPHATIDYLINOSITOL GLYCAN, CLASS N"/>
    <property type="match status" value="1"/>
</dbReference>
<keyword evidence="7 12" id="KW-0812">Transmembrane</keyword>
<feature type="transmembrane region" description="Helical" evidence="12">
    <location>
        <begin position="837"/>
        <end position="863"/>
    </location>
</feature>
<dbReference type="SMR" id="B4NAV9"/>
<evidence type="ECO:0000256" key="8">
    <source>
        <dbReference type="ARBA" id="ARBA00022824"/>
    </source>
</evidence>
<dbReference type="GO" id="GO:0005789">
    <property type="term" value="C:endoplasmic reticulum membrane"/>
    <property type="evidence" value="ECO:0007669"/>
    <property type="project" value="UniProtKB-SubCell"/>
</dbReference>
<dbReference type="UniPathway" id="UPA00196"/>
<feature type="transmembrane region" description="Helical" evidence="12">
    <location>
        <begin position="593"/>
        <end position="609"/>
    </location>
</feature>
<keyword evidence="6 12" id="KW-0808">Transferase</keyword>
<comment type="subcellular location">
    <subcellularLocation>
        <location evidence="1 12">Endoplasmic reticulum membrane</location>
        <topology evidence="1 12">Multi-pass membrane protein</topology>
    </subcellularLocation>
</comment>
<keyword evidence="9 12" id="KW-1133">Transmembrane helix</keyword>
<feature type="transmembrane region" description="Helical" evidence="12">
    <location>
        <begin position="621"/>
        <end position="638"/>
    </location>
</feature>
<dbReference type="GO" id="GO:0051377">
    <property type="term" value="F:mannose-ethanolamine phosphotransferase activity"/>
    <property type="evidence" value="ECO:0007669"/>
    <property type="project" value="UniProtKB-UniRule"/>
</dbReference>
<keyword evidence="10 12" id="KW-0472">Membrane</keyword>
<dbReference type="PANTHER" id="PTHR12250:SF0">
    <property type="entry name" value="GPI ETHANOLAMINE PHOSPHATE TRANSFERASE 1"/>
    <property type="match status" value="1"/>
</dbReference>
<evidence type="ECO:0000256" key="13">
    <source>
        <dbReference type="SAM" id="MobiDB-lite"/>
    </source>
</evidence>
<sequence length="888" mass="101876">MVVNLEPQNTIRQMGFRPPADRAVVFVTDGLRANSFFRNNCSSVPDLQELFLHQGIVGIAHCGVPTMSRTGHIAIFGGFMEDPSVALYYFQKNPNNFDTVFNRSRAAFVCGDSYVTQYFENLPTGGAHLTFESFKNSDFSGAFEADEWAFNRVRNFLSKEKNVETVRQEETYVFASFLANLDISGHNDKPDTKRFREILLSTQKGIRDTYELFERTFNDSRTVYLLTSDHGMSDMGVHGRAWRSHTEVPFFFWGAGVNREAPNNGANFTADNSGLQLPLHNLKQFELASLISAFIGLPPPMNNMGILPLGYMNVTAEYESHAAYLNALQLLAQVTSVLSHHEAGYFSKWLPRFNDLDLTRIKAYKKEIQRHLSLGWFTEAMEQSHHLAKLAVECLEFYENYYRKALIVTTVLSYLGWFYIIFAKQARITSKLQKRFFTMSTVALCALGLTLAQLMILQQVPCWTTLFLILPIPIWILAIRESPIKEFFVLKPLMQVFWVVSTGGILIGFIRDSRFIIGAFLMARYAYNRQGFCHPSFKFVVWLIMTALISAFIPYFYYYNGVIDFNNDHLVYCSMVLVLLRPLILWHRHAKCFWILNTGILALEVYGIYLRTTKQLFPEPLHCIFWAYILFALISIPFSNTKSAKDRLELICFNLCTVYTLFSTHLESIFIQLMAAEHLMGFHVHADLQRLKRKKANDANEDDEEEEADINNDNDTTVKPMSPLEHLNRSYYYSGLFLLYTFLSFYGNGHDAYMHLIDTNTARLFVTNFSFVIISLTIAMKLLIGPIIVMSIMFAMSAYVRQNLCRILLCLTLICNVLSFCFFFFVQNRGDMREVRFSITTLIVVHGCVLILMVCSFTAKLLFSGIPMTIILWDNESVIETQPGESQV</sequence>
<feature type="region of interest" description="Disordered" evidence="13">
    <location>
        <begin position="695"/>
        <end position="717"/>
    </location>
</feature>
<dbReference type="STRING" id="7260.B4NAV9"/>
<dbReference type="InParanoid" id="B4NAV9"/>
<dbReference type="EC" id="2.-.-.-" evidence="12"/>
<feature type="transmembrane region" description="Helical" evidence="12">
    <location>
        <begin position="570"/>
        <end position="587"/>
    </location>
</feature>
<evidence type="ECO:0000256" key="4">
    <source>
        <dbReference type="ARBA" id="ARBA00020831"/>
    </source>
</evidence>
<feature type="transmembrane region" description="Helical" evidence="12">
    <location>
        <begin position="539"/>
        <end position="558"/>
    </location>
</feature>
<comment type="caution">
    <text evidence="12">Lacks conserved residue(s) required for the propagation of feature annotation.</text>
</comment>
<evidence type="ECO:0000256" key="10">
    <source>
        <dbReference type="ARBA" id="ARBA00023136"/>
    </source>
</evidence>
<evidence type="ECO:0000313" key="15">
    <source>
        <dbReference type="EMBL" id="EDW80923.2"/>
    </source>
</evidence>
<comment type="function">
    <text evidence="12">Ethanolamine phosphate transferase involved in glycosylphosphatidylinositol-anchor biosynthesis. Transfers ethanolamine phosphate to the first alpha-1,4-linked mannose of the glycosylphosphatidylinositol precursor of GPI-anchor.</text>
</comment>
<dbReference type="OrthoDB" id="2748310at2759"/>
<keyword evidence="11" id="KW-0325">Glycoprotein</keyword>
<evidence type="ECO:0000256" key="11">
    <source>
        <dbReference type="ARBA" id="ARBA00023180"/>
    </source>
</evidence>
<feature type="transmembrane region" description="Helical" evidence="12">
    <location>
        <begin position="492"/>
        <end position="510"/>
    </location>
</feature>
<comment type="similarity">
    <text evidence="3 12">Belongs to the PIGG/PIGN/PIGO family. PIGN subfamily.</text>
</comment>
<feature type="compositionally biased region" description="Acidic residues" evidence="13">
    <location>
        <begin position="699"/>
        <end position="712"/>
    </location>
</feature>
<keyword evidence="5 12" id="KW-0337">GPI-anchor biosynthesis</keyword>
<dbReference type="CDD" id="cd16020">
    <property type="entry name" value="GPI_EPT_1"/>
    <property type="match status" value="1"/>
</dbReference>
<feature type="transmembrane region" description="Helical" evidence="12">
    <location>
        <begin position="731"/>
        <end position="749"/>
    </location>
</feature>
<comment type="pathway">
    <text evidence="2 12">Glycolipid biosynthesis; glycosylphosphatidylinositol-anchor biosynthesis.</text>
</comment>
<dbReference type="InterPro" id="IPR037671">
    <property type="entry name" value="PIGN_N"/>
</dbReference>
<evidence type="ECO:0000256" key="3">
    <source>
        <dbReference type="ARBA" id="ARBA00008400"/>
    </source>
</evidence>
<evidence type="ECO:0000256" key="5">
    <source>
        <dbReference type="ARBA" id="ARBA00022502"/>
    </source>
</evidence>
<accession>B4NAV9</accession>
<dbReference type="FunCoup" id="B4NAV9">
    <property type="interactions" value="88"/>
</dbReference>
<evidence type="ECO:0000256" key="7">
    <source>
        <dbReference type="ARBA" id="ARBA00022692"/>
    </source>
</evidence>
<evidence type="ECO:0000313" key="16">
    <source>
        <dbReference type="Proteomes" id="UP000007798"/>
    </source>
</evidence>
<feature type="transmembrane region" description="Helical" evidence="12">
    <location>
        <begin position="436"/>
        <end position="457"/>
    </location>
</feature>
<dbReference type="InterPro" id="IPR017852">
    <property type="entry name" value="GPI_EtnP_transferase_1_C"/>
</dbReference>
<reference evidence="15 16" key="1">
    <citation type="journal article" date="2007" name="Nature">
        <title>Evolution of genes and genomes on the Drosophila phylogeny.</title>
        <authorList>
            <consortium name="Drosophila 12 Genomes Consortium"/>
            <person name="Clark A.G."/>
            <person name="Eisen M.B."/>
            <person name="Smith D.R."/>
            <person name="Bergman C.M."/>
            <person name="Oliver B."/>
            <person name="Markow T.A."/>
            <person name="Kaufman T.C."/>
            <person name="Kellis M."/>
            <person name="Gelbart W."/>
            <person name="Iyer V.N."/>
            <person name="Pollard D.A."/>
            <person name="Sackton T.B."/>
            <person name="Larracuente A.M."/>
            <person name="Singh N.D."/>
            <person name="Abad J.P."/>
            <person name="Abt D.N."/>
            <person name="Adryan B."/>
            <person name="Aguade M."/>
            <person name="Akashi H."/>
            <person name="Anderson W.W."/>
            <person name="Aquadro C.F."/>
            <person name="Ardell D.H."/>
            <person name="Arguello R."/>
            <person name="Artieri C.G."/>
            <person name="Barbash D.A."/>
            <person name="Barker D."/>
            <person name="Barsanti P."/>
            <person name="Batterham P."/>
            <person name="Batzoglou S."/>
            <person name="Begun D."/>
            <person name="Bhutkar A."/>
            <person name="Blanco E."/>
            <person name="Bosak S.A."/>
            <person name="Bradley R.K."/>
            <person name="Brand A.D."/>
            <person name="Brent M.R."/>
            <person name="Brooks A.N."/>
            <person name="Brown R.H."/>
            <person name="Butlin R.K."/>
            <person name="Caggese C."/>
            <person name="Calvi B.R."/>
            <person name="Bernardo de Carvalho A."/>
            <person name="Caspi A."/>
            <person name="Castrezana S."/>
            <person name="Celniker S.E."/>
            <person name="Chang J.L."/>
            <person name="Chapple C."/>
            <person name="Chatterji S."/>
            <person name="Chinwalla A."/>
            <person name="Civetta A."/>
            <person name="Clifton S.W."/>
            <person name="Comeron J.M."/>
            <person name="Costello J.C."/>
            <person name="Coyne J.A."/>
            <person name="Daub J."/>
            <person name="David R.G."/>
            <person name="Delcher A.L."/>
            <person name="Delehaunty K."/>
            <person name="Do C.B."/>
            <person name="Ebling H."/>
            <person name="Edwards K."/>
            <person name="Eickbush T."/>
            <person name="Evans J.D."/>
            <person name="Filipski A."/>
            <person name="Findeiss S."/>
            <person name="Freyhult E."/>
            <person name="Fulton L."/>
            <person name="Fulton R."/>
            <person name="Garcia A.C."/>
            <person name="Gardiner A."/>
            <person name="Garfield D.A."/>
            <person name="Garvin B.E."/>
            <person name="Gibson G."/>
            <person name="Gilbert D."/>
            <person name="Gnerre S."/>
            <person name="Godfrey J."/>
            <person name="Good R."/>
            <person name="Gotea V."/>
            <person name="Gravely B."/>
            <person name="Greenberg A.J."/>
            <person name="Griffiths-Jones S."/>
            <person name="Gross S."/>
            <person name="Guigo R."/>
            <person name="Gustafson E.A."/>
            <person name="Haerty W."/>
            <person name="Hahn M.W."/>
            <person name="Halligan D.L."/>
            <person name="Halpern A.L."/>
            <person name="Halter G.M."/>
            <person name="Han M.V."/>
            <person name="Heger A."/>
            <person name="Hillier L."/>
            <person name="Hinrichs A.S."/>
            <person name="Holmes I."/>
            <person name="Hoskins R.A."/>
            <person name="Hubisz M.J."/>
            <person name="Hultmark D."/>
            <person name="Huntley M.A."/>
            <person name="Jaffe D.B."/>
            <person name="Jagadeeshan S."/>
            <person name="Jeck W.R."/>
            <person name="Johnson J."/>
            <person name="Jones C.D."/>
            <person name="Jordan W.C."/>
            <person name="Karpen G.H."/>
            <person name="Kataoka E."/>
            <person name="Keightley P.D."/>
            <person name="Kheradpour P."/>
            <person name="Kirkness E.F."/>
            <person name="Koerich L.B."/>
            <person name="Kristiansen K."/>
            <person name="Kudrna D."/>
            <person name="Kulathinal R.J."/>
            <person name="Kumar S."/>
            <person name="Kwok R."/>
            <person name="Lander E."/>
            <person name="Langley C.H."/>
            <person name="Lapoint R."/>
            <person name="Lazzaro B.P."/>
            <person name="Lee S.J."/>
            <person name="Levesque L."/>
            <person name="Li R."/>
            <person name="Lin C.F."/>
            <person name="Lin M.F."/>
            <person name="Lindblad-Toh K."/>
            <person name="Llopart A."/>
            <person name="Long M."/>
            <person name="Low L."/>
            <person name="Lozovsky E."/>
            <person name="Lu J."/>
            <person name="Luo M."/>
            <person name="Machado C.A."/>
            <person name="Makalowski W."/>
            <person name="Marzo M."/>
            <person name="Matsuda M."/>
            <person name="Matzkin L."/>
            <person name="McAllister B."/>
            <person name="McBride C.S."/>
            <person name="McKernan B."/>
            <person name="McKernan K."/>
            <person name="Mendez-Lago M."/>
            <person name="Minx P."/>
            <person name="Mollenhauer M.U."/>
            <person name="Montooth K."/>
            <person name="Mount S.M."/>
            <person name="Mu X."/>
            <person name="Myers E."/>
            <person name="Negre B."/>
            <person name="Newfeld S."/>
            <person name="Nielsen R."/>
            <person name="Noor M.A."/>
            <person name="O'Grady P."/>
            <person name="Pachter L."/>
            <person name="Papaceit M."/>
            <person name="Parisi M.J."/>
            <person name="Parisi M."/>
            <person name="Parts L."/>
            <person name="Pedersen J.S."/>
            <person name="Pesole G."/>
            <person name="Phillippy A.M."/>
            <person name="Ponting C.P."/>
            <person name="Pop M."/>
            <person name="Porcelli D."/>
            <person name="Powell J.R."/>
            <person name="Prohaska S."/>
            <person name="Pruitt K."/>
            <person name="Puig M."/>
            <person name="Quesneville H."/>
            <person name="Ram K.R."/>
            <person name="Rand D."/>
            <person name="Rasmussen M.D."/>
            <person name="Reed L.K."/>
            <person name="Reenan R."/>
            <person name="Reily A."/>
            <person name="Remington K.A."/>
            <person name="Rieger T.T."/>
            <person name="Ritchie M.G."/>
            <person name="Robin C."/>
            <person name="Rogers Y.H."/>
            <person name="Rohde C."/>
            <person name="Rozas J."/>
            <person name="Rubenfield M.J."/>
            <person name="Ruiz A."/>
            <person name="Russo S."/>
            <person name="Salzberg S.L."/>
            <person name="Sanchez-Gracia A."/>
            <person name="Saranga D.J."/>
            <person name="Sato H."/>
            <person name="Schaeffer S.W."/>
            <person name="Schatz M.C."/>
            <person name="Schlenke T."/>
            <person name="Schwartz R."/>
            <person name="Segarra C."/>
            <person name="Singh R.S."/>
            <person name="Sirot L."/>
            <person name="Sirota M."/>
            <person name="Sisneros N.B."/>
            <person name="Smith C.D."/>
            <person name="Smith T.F."/>
            <person name="Spieth J."/>
            <person name="Stage D.E."/>
            <person name="Stark A."/>
            <person name="Stephan W."/>
            <person name="Strausberg R.L."/>
            <person name="Strempel S."/>
            <person name="Sturgill D."/>
            <person name="Sutton G."/>
            <person name="Sutton G.G."/>
            <person name="Tao W."/>
            <person name="Teichmann S."/>
            <person name="Tobari Y.N."/>
            <person name="Tomimura Y."/>
            <person name="Tsolas J.M."/>
            <person name="Valente V.L."/>
            <person name="Venter E."/>
            <person name="Venter J.C."/>
            <person name="Vicario S."/>
            <person name="Vieira F.G."/>
            <person name="Vilella A.J."/>
            <person name="Villasante A."/>
            <person name="Walenz B."/>
            <person name="Wang J."/>
            <person name="Wasserman M."/>
            <person name="Watts T."/>
            <person name="Wilson D."/>
            <person name="Wilson R.K."/>
            <person name="Wing R.A."/>
            <person name="Wolfner M.F."/>
            <person name="Wong A."/>
            <person name="Wong G.K."/>
            <person name="Wu C.I."/>
            <person name="Wu G."/>
            <person name="Yamamoto D."/>
            <person name="Yang H.P."/>
            <person name="Yang S.P."/>
            <person name="Yorke J.A."/>
            <person name="Yoshida K."/>
            <person name="Zdobnov E."/>
            <person name="Zhang P."/>
            <person name="Zhang Y."/>
            <person name="Zimin A.V."/>
            <person name="Baldwin J."/>
            <person name="Abdouelleil A."/>
            <person name="Abdulkadir J."/>
            <person name="Abebe A."/>
            <person name="Abera B."/>
            <person name="Abreu J."/>
            <person name="Acer S.C."/>
            <person name="Aftuck L."/>
            <person name="Alexander A."/>
            <person name="An P."/>
            <person name="Anderson E."/>
            <person name="Anderson S."/>
            <person name="Arachi H."/>
            <person name="Azer M."/>
            <person name="Bachantsang P."/>
            <person name="Barry A."/>
            <person name="Bayul T."/>
            <person name="Berlin A."/>
            <person name="Bessette D."/>
            <person name="Bloom T."/>
            <person name="Blye J."/>
            <person name="Boguslavskiy L."/>
            <person name="Bonnet C."/>
            <person name="Boukhgalter B."/>
            <person name="Bourzgui I."/>
            <person name="Brown A."/>
            <person name="Cahill P."/>
            <person name="Channer S."/>
            <person name="Cheshatsang Y."/>
            <person name="Chuda L."/>
            <person name="Citroen M."/>
            <person name="Collymore A."/>
            <person name="Cooke P."/>
            <person name="Costello M."/>
            <person name="D'Aco K."/>
            <person name="Daza R."/>
            <person name="De Haan G."/>
            <person name="DeGray S."/>
            <person name="DeMaso C."/>
            <person name="Dhargay N."/>
            <person name="Dooley K."/>
            <person name="Dooley E."/>
            <person name="Doricent M."/>
            <person name="Dorje P."/>
            <person name="Dorjee K."/>
            <person name="Dupes A."/>
            <person name="Elong R."/>
            <person name="Falk J."/>
            <person name="Farina A."/>
            <person name="Faro S."/>
            <person name="Ferguson D."/>
            <person name="Fisher S."/>
            <person name="Foley C.D."/>
            <person name="Franke A."/>
            <person name="Friedrich D."/>
            <person name="Gadbois L."/>
            <person name="Gearin G."/>
            <person name="Gearin C.R."/>
            <person name="Giannoukos G."/>
            <person name="Goode T."/>
            <person name="Graham J."/>
            <person name="Grandbois E."/>
            <person name="Grewal S."/>
            <person name="Gyaltsen K."/>
            <person name="Hafez N."/>
            <person name="Hagos B."/>
            <person name="Hall J."/>
            <person name="Henson C."/>
            <person name="Hollinger A."/>
            <person name="Honan T."/>
            <person name="Huard M.D."/>
            <person name="Hughes L."/>
            <person name="Hurhula B."/>
            <person name="Husby M.E."/>
            <person name="Kamat A."/>
            <person name="Kanga B."/>
            <person name="Kashin S."/>
            <person name="Khazanovich D."/>
            <person name="Kisner P."/>
            <person name="Lance K."/>
            <person name="Lara M."/>
            <person name="Lee W."/>
            <person name="Lennon N."/>
            <person name="Letendre F."/>
            <person name="LeVine R."/>
            <person name="Lipovsky A."/>
            <person name="Liu X."/>
            <person name="Liu J."/>
            <person name="Liu S."/>
            <person name="Lokyitsang T."/>
            <person name="Lokyitsang Y."/>
            <person name="Lubonja R."/>
            <person name="Lui A."/>
            <person name="MacDonald P."/>
            <person name="Magnisalis V."/>
            <person name="Maru K."/>
            <person name="Matthews C."/>
            <person name="McCusker W."/>
            <person name="McDonough S."/>
            <person name="Mehta T."/>
            <person name="Meldrim J."/>
            <person name="Meneus L."/>
            <person name="Mihai O."/>
            <person name="Mihalev A."/>
            <person name="Mihova T."/>
            <person name="Mittelman R."/>
            <person name="Mlenga V."/>
            <person name="Montmayeur A."/>
            <person name="Mulrain L."/>
            <person name="Navidi A."/>
            <person name="Naylor J."/>
            <person name="Negash T."/>
            <person name="Nguyen T."/>
            <person name="Nguyen N."/>
            <person name="Nicol R."/>
            <person name="Norbu C."/>
            <person name="Norbu N."/>
            <person name="Novod N."/>
            <person name="O'Neill B."/>
            <person name="Osman S."/>
            <person name="Markiewicz E."/>
            <person name="Oyono O.L."/>
            <person name="Patti C."/>
            <person name="Phunkhang P."/>
            <person name="Pierre F."/>
            <person name="Priest M."/>
            <person name="Raghuraman S."/>
            <person name="Rege F."/>
            <person name="Reyes R."/>
            <person name="Rise C."/>
            <person name="Rogov P."/>
            <person name="Ross K."/>
            <person name="Ryan E."/>
            <person name="Settipalli S."/>
            <person name="Shea T."/>
            <person name="Sherpa N."/>
            <person name="Shi L."/>
            <person name="Shih D."/>
            <person name="Sparrow T."/>
            <person name="Spaulding J."/>
            <person name="Stalker J."/>
            <person name="Stange-Thomann N."/>
            <person name="Stavropoulos S."/>
            <person name="Stone C."/>
            <person name="Strader C."/>
            <person name="Tesfaye S."/>
            <person name="Thomson T."/>
            <person name="Thoulutsang Y."/>
            <person name="Thoulutsang D."/>
            <person name="Topham K."/>
            <person name="Topping I."/>
            <person name="Tsamla T."/>
            <person name="Vassiliev H."/>
            <person name="Vo A."/>
            <person name="Wangchuk T."/>
            <person name="Wangdi T."/>
            <person name="Weiand M."/>
            <person name="Wilkinson J."/>
            <person name="Wilson A."/>
            <person name="Yadav S."/>
            <person name="Young G."/>
            <person name="Yu Q."/>
            <person name="Zembek L."/>
            <person name="Zhong D."/>
            <person name="Zimmer A."/>
            <person name="Zwirko Z."/>
            <person name="Jaffe D.B."/>
            <person name="Alvarez P."/>
            <person name="Brockman W."/>
            <person name="Butler J."/>
            <person name="Chin C."/>
            <person name="Gnerre S."/>
            <person name="Grabherr M."/>
            <person name="Kleber M."/>
            <person name="Mauceli E."/>
            <person name="MacCallum I."/>
        </authorList>
    </citation>
    <scope>NUCLEOTIDE SEQUENCE [LARGE SCALE GENOMIC DNA]</scope>
    <source>
        <strain evidence="16">Tucson 14030-0811.24</strain>
    </source>
</reference>
<evidence type="ECO:0000256" key="12">
    <source>
        <dbReference type="RuleBase" id="RU367138"/>
    </source>
</evidence>